<dbReference type="SUPFAM" id="SSF82708">
    <property type="entry name" value="R3H domain"/>
    <property type="match status" value="1"/>
</dbReference>
<dbReference type="Gene3D" id="3.30.1370.50">
    <property type="entry name" value="R3H-like domain"/>
    <property type="match status" value="1"/>
</dbReference>
<evidence type="ECO:0000259" key="2">
    <source>
        <dbReference type="PROSITE" id="PS51061"/>
    </source>
</evidence>
<dbReference type="GO" id="GO:0003676">
    <property type="term" value="F:nucleic acid binding"/>
    <property type="evidence" value="ECO:0007669"/>
    <property type="project" value="UniProtKB-UniRule"/>
</dbReference>
<dbReference type="InterPro" id="IPR036867">
    <property type="entry name" value="R3H_dom_sf"/>
</dbReference>
<feature type="region of interest" description="Disordered" evidence="1">
    <location>
        <begin position="1"/>
        <end position="54"/>
    </location>
</feature>
<dbReference type="PROSITE" id="PS51061">
    <property type="entry name" value="R3H"/>
    <property type="match status" value="1"/>
</dbReference>
<sequence>MITTSNAHARMSELQHDFPMATTPASQSATAVPPQPQPAPKRSHKRPKDRTREPASERLCWRLHSCPITLDAFSQLRYPPFELRANPALSHKTSGDWFDGRALAAYLCATGTFTHPLSRRGLARSECVDLDSYLVRHRLGECRVVHAFDNQEQYHGPRLSTSPLEQMRLEAEGVLHALFSNSSRHTERHRRGGHAVAALRVGPPHEPSPEATQPIRMPPMQSDGLTLIDDDLLPTHARTGAVAANTAAVSHEEFPALPRAAPQPRKPLAQACAPQRSTGCVHFKCAANEPSPAEHRRACLASAFGRSTAAGNSFAAASACRFSQGALVAARQRPQLIAQIESSLDEILSSGKQRITLPAMPRADRTIAHELARHYHVATIEIGAEPNRCVHLLHTDTCEWPMARVSDVASASNQPSTESCSAMSHEAEVVEGCCNRTEPTEGYCNRTEPTGLLCASAKKRMLPSHMHVDEPSKPRPWRSPTVMAKAAGKTHGGVRTSDTHATARDGGNGNATGSFLGQHLLSWNALRRLIWSAVDTANAMERLAALGLPKSACLLAVQIAGGVDESTQLAASNEWLLQHIEALGWEQEVSENGLLAPTVELANPWASRAQFRQLIEEGGPPTASTVCDGEAVASGVTNKLTWHALRRLIWSSLDADEALERLESIGFPESARRLAVQISGGADGTTRAAARREWLLQHIEAASFTDANPPLIAVEAANPWRFGLSCALPMDAVV</sequence>
<gene>
    <name evidence="3" type="ORF">CLEP1334_LOCUS3497</name>
</gene>
<feature type="region of interest" description="Disordered" evidence="1">
    <location>
        <begin position="486"/>
        <end position="508"/>
    </location>
</feature>
<dbReference type="Pfam" id="PF01424">
    <property type="entry name" value="R3H"/>
    <property type="match status" value="1"/>
</dbReference>
<evidence type="ECO:0000256" key="1">
    <source>
        <dbReference type="SAM" id="MobiDB-lite"/>
    </source>
</evidence>
<dbReference type="SMART" id="SM00393">
    <property type="entry name" value="R3H"/>
    <property type="match status" value="1"/>
</dbReference>
<evidence type="ECO:0000313" key="3">
    <source>
        <dbReference type="EMBL" id="CAD8528270.1"/>
    </source>
</evidence>
<proteinExistence type="predicted"/>
<organism evidence="3">
    <name type="scientific">Calcidiscus leptoporus</name>
    <dbReference type="NCBI Taxonomy" id="127549"/>
    <lineage>
        <taxon>Eukaryota</taxon>
        <taxon>Haptista</taxon>
        <taxon>Haptophyta</taxon>
        <taxon>Prymnesiophyceae</taxon>
        <taxon>Coccolithales</taxon>
        <taxon>Calcidiscaceae</taxon>
        <taxon>Calcidiscus</taxon>
    </lineage>
</organism>
<dbReference type="AlphaFoldDB" id="A0A7S0NRB5"/>
<accession>A0A7S0NRB5</accession>
<dbReference type="InterPro" id="IPR001374">
    <property type="entry name" value="R3H_dom"/>
</dbReference>
<dbReference type="CDD" id="cd02325">
    <property type="entry name" value="R3H"/>
    <property type="match status" value="1"/>
</dbReference>
<dbReference type="EMBL" id="HBER01007087">
    <property type="protein sequence ID" value="CAD8528270.1"/>
    <property type="molecule type" value="Transcribed_RNA"/>
</dbReference>
<reference evidence="3" key="1">
    <citation type="submission" date="2021-01" db="EMBL/GenBank/DDBJ databases">
        <authorList>
            <person name="Corre E."/>
            <person name="Pelletier E."/>
            <person name="Niang G."/>
            <person name="Scheremetjew M."/>
            <person name="Finn R."/>
            <person name="Kale V."/>
            <person name="Holt S."/>
            <person name="Cochrane G."/>
            <person name="Meng A."/>
            <person name="Brown T."/>
            <person name="Cohen L."/>
        </authorList>
    </citation>
    <scope>NUCLEOTIDE SEQUENCE</scope>
    <source>
        <strain evidence="3">RCC1130</strain>
    </source>
</reference>
<feature type="compositionally biased region" description="Low complexity" evidence="1">
    <location>
        <begin position="21"/>
        <end position="32"/>
    </location>
</feature>
<protein>
    <recommendedName>
        <fullName evidence="2">R3H domain-containing protein</fullName>
    </recommendedName>
</protein>
<name>A0A7S0NRB5_9EUKA</name>
<feature type="domain" description="R3H" evidence="2">
    <location>
        <begin position="330"/>
        <end position="396"/>
    </location>
</feature>